<dbReference type="STRING" id="1122133.SAMN02745157_2324"/>
<dbReference type="EMBL" id="FQUP01000002">
    <property type="protein sequence ID" value="SHF53136.1"/>
    <property type="molecule type" value="Genomic_DNA"/>
</dbReference>
<dbReference type="GO" id="GO:0016226">
    <property type="term" value="P:iron-sulfur cluster assembly"/>
    <property type="evidence" value="ECO:0007669"/>
    <property type="project" value="TreeGrafter"/>
</dbReference>
<evidence type="ECO:0000256" key="1">
    <source>
        <dbReference type="RuleBase" id="RU003860"/>
    </source>
</evidence>
<dbReference type="SUPFAM" id="SSF82657">
    <property type="entry name" value="BolA-like"/>
    <property type="match status" value="1"/>
</dbReference>
<accession>A0A1M5CEN5</accession>
<dbReference type="PIRSF" id="PIRSF003113">
    <property type="entry name" value="BolA"/>
    <property type="match status" value="1"/>
</dbReference>
<sequence length="87" mass="9468">MDTRDRIAKVLTEALQPARLDVIDESHLHKGHHGARPGGETHYRVKIAAEAFRGKSRIEMHRTINALLADELAAGVHALAIEAAAAE</sequence>
<dbReference type="InterPro" id="IPR002634">
    <property type="entry name" value="BolA"/>
</dbReference>
<organism evidence="2 3">
    <name type="scientific">Kaistia soli DSM 19436</name>
    <dbReference type="NCBI Taxonomy" id="1122133"/>
    <lineage>
        <taxon>Bacteria</taxon>
        <taxon>Pseudomonadati</taxon>
        <taxon>Pseudomonadota</taxon>
        <taxon>Alphaproteobacteria</taxon>
        <taxon>Hyphomicrobiales</taxon>
        <taxon>Kaistiaceae</taxon>
        <taxon>Kaistia</taxon>
    </lineage>
</organism>
<dbReference type="Gene3D" id="3.30.300.90">
    <property type="entry name" value="BolA-like"/>
    <property type="match status" value="1"/>
</dbReference>
<dbReference type="Proteomes" id="UP000184485">
    <property type="component" value="Unassembled WGS sequence"/>
</dbReference>
<protein>
    <submittedName>
        <fullName evidence="2">Transcriptional regulator, BolA protein family</fullName>
    </submittedName>
</protein>
<dbReference type="OrthoDB" id="9811118at2"/>
<gene>
    <name evidence="2" type="ORF">SAMN02745157_2324</name>
</gene>
<reference evidence="2 3" key="1">
    <citation type="submission" date="2016-11" db="EMBL/GenBank/DDBJ databases">
        <authorList>
            <person name="Jaros S."/>
            <person name="Januszkiewicz K."/>
            <person name="Wedrychowicz H."/>
        </authorList>
    </citation>
    <scope>NUCLEOTIDE SEQUENCE [LARGE SCALE GENOMIC DNA]</scope>
    <source>
        <strain evidence="2 3">DSM 19436</strain>
    </source>
</reference>
<keyword evidence="3" id="KW-1185">Reference proteome</keyword>
<dbReference type="PANTHER" id="PTHR46230:SF7">
    <property type="entry name" value="BOLA-LIKE PROTEIN 1"/>
    <property type="match status" value="1"/>
</dbReference>
<proteinExistence type="inferred from homology"/>
<dbReference type="InterPro" id="IPR036065">
    <property type="entry name" value="BolA-like_sf"/>
</dbReference>
<name>A0A1M5CEN5_9HYPH</name>
<evidence type="ECO:0000313" key="3">
    <source>
        <dbReference type="Proteomes" id="UP000184485"/>
    </source>
</evidence>
<dbReference type="AlphaFoldDB" id="A0A1M5CEN5"/>
<dbReference type="Pfam" id="PF01722">
    <property type="entry name" value="BolA"/>
    <property type="match status" value="1"/>
</dbReference>
<dbReference type="PANTHER" id="PTHR46230">
    <property type="match status" value="1"/>
</dbReference>
<evidence type="ECO:0000313" key="2">
    <source>
        <dbReference type="EMBL" id="SHF53136.1"/>
    </source>
</evidence>
<dbReference type="RefSeq" id="WP_073053033.1">
    <property type="nucleotide sequence ID" value="NZ_FQUP01000002.1"/>
</dbReference>
<comment type="similarity">
    <text evidence="1">Belongs to the BolA/IbaG family.</text>
</comment>